<sequence length="140" mass="15283">MLKAGRKKGRGSHGRGGGRSKGNKATLVQSEVERLEEEERQRAAGALSGVEGVSSRTEDVLRSWLKKARKALNRDDEVEGNQGSEEDEEDEGGQEETPGESPEPDEGEVSEDPEMKAEQSSVPGGYSEAAYRQFQALYEQ</sequence>
<accession>A0ABD3FV15</accession>
<evidence type="ECO:0000313" key="2">
    <source>
        <dbReference type="EMBL" id="KAL3670583.1"/>
    </source>
</evidence>
<gene>
    <name evidence="2" type="ORF">V7S43_004895</name>
</gene>
<comment type="caution">
    <text evidence="2">The sequence shown here is derived from an EMBL/GenBank/DDBJ whole genome shotgun (WGS) entry which is preliminary data.</text>
</comment>
<keyword evidence="3" id="KW-1185">Reference proteome</keyword>
<organism evidence="2 3">
    <name type="scientific">Phytophthora oleae</name>
    <dbReference type="NCBI Taxonomy" id="2107226"/>
    <lineage>
        <taxon>Eukaryota</taxon>
        <taxon>Sar</taxon>
        <taxon>Stramenopiles</taxon>
        <taxon>Oomycota</taxon>
        <taxon>Peronosporomycetes</taxon>
        <taxon>Peronosporales</taxon>
        <taxon>Peronosporaceae</taxon>
        <taxon>Phytophthora</taxon>
    </lineage>
</organism>
<evidence type="ECO:0000313" key="3">
    <source>
        <dbReference type="Proteomes" id="UP001632037"/>
    </source>
</evidence>
<proteinExistence type="predicted"/>
<name>A0ABD3FV15_9STRA</name>
<evidence type="ECO:0000256" key="1">
    <source>
        <dbReference type="SAM" id="MobiDB-lite"/>
    </source>
</evidence>
<feature type="compositionally biased region" description="Basic residues" evidence="1">
    <location>
        <begin position="1"/>
        <end position="22"/>
    </location>
</feature>
<feature type="region of interest" description="Disordered" evidence="1">
    <location>
        <begin position="1"/>
        <end position="128"/>
    </location>
</feature>
<reference evidence="2 3" key="1">
    <citation type="submission" date="2024-09" db="EMBL/GenBank/DDBJ databases">
        <title>Genome sequencing and assembly of Phytophthora oleae, isolate VK10A, causative agent of rot of olive drupes.</title>
        <authorList>
            <person name="Conti Taguali S."/>
            <person name="Riolo M."/>
            <person name="La Spada F."/>
            <person name="Cacciola S.O."/>
            <person name="Dionisio G."/>
        </authorList>
    </citation>
    <scope>NUCLEOTIDE SEQUENCE [LARGE SCALE GENOMIC DNA]</scope>
    <source>
        <strain evidence="2 3">VK10A</strain>
    </source>
</reference>
<protein>
    <submittedName>
        <fullName evidence="2">Uncharacterized protein</fullName>
    </submittedName>
</protein>
<feature type="compositionally biased region" description="Basic and acidic residues" evidence="1">
    <location>
        <begin position="31"/>
        <end position="42"/>
    </location>
</feature>
<feature type="compositionally biased region" description="Acidic residues" evidence="1">
    <location>
        <begin position="76"/>
        <end position="112"/>
    </location>
</feature>
<dbReference type="Proteomes" id="UP001632037">
    <property type="component" value="Unassembled WGS sequence"/>
</dbReference>
<dbReference type="EMBL" id="JBIMZQ010000007">
    <property type="protein sequence ID" value="KAL3670583.1"/>
    <property type="molecule type" value="Genomic_DNA"/>
</dbReference>
<dbReference type="AlphaFoldDB" id="A0ABD3FV15"/>